<name>A0A6M7TTQ0_RHILI</name>
<dbReference type="SUPFAM" id="SSF110849">
    <property type="entry name" value="ParB/Sulfiredoxin"/>
    <property type="match status" value="1"/>
</dbReference>
<proteinExistence type="predicted"/>
<protein>
    <submittedName>
        <fullName evidence="1">Uncharacterized protein</fullName>
    </submittedName>
</protein>
<dbReference type="Proteomes" id="UP000093737">
    <property type="component" value="Unassembled WGS sequence"/>
</dbReference>
<reference evidence="1 2" key="1">
    <citation type="submission" date="2016-05" db="EMBL/GenBank/DDBJ databases">
        <authorList>
            <person name="Ramsay J.P."/>
        </authorList>
    </citation>
    <scope>NUCLEOTIDE SEQUENCE [LARGE SCALE GENOMIC DNA]</scope>
    <source>
        <strain evidence="1 2">NZP2042</strain>
    </source>
</reference>
<evidence type="ECO:0000313" key="1">
    <source>
        <dbReference type="EMBL" id="OBQ65274.1"/>
    </source>
</evidence>
<dbReference type="InterPro" id="IPR036086">
    <property type="entry name" value="ParB/Sulfiredoxin_sf"/>
</dbReference>
<dbReference type="EMBL" id="LYTK01000012">
    <property type="protein sequence ID" value="OBQ65274.1"/>
    <property type="molecule type" value="Genomic_DNA"/>
</dbReference>
<comment type="caution">
    <text evidence="1">The sequence shown here is derived from an EMBL/GenBank/DDBJ whole genome shotgun (WGS) entry which is preliminary data.</text>
</comment>
<dbReference type="AlphaFoldDB" id="A0A6M7TTQ0"/>
<accession>A0A6M7TTQ0</accession>
<evidence type="ECO:0000313" key="2">
    <source>
        <dbReference type="Proteomes" id="UP000093737"/>
    </source>
</evidence>
<organism evidence="1 2">
    <name type="scientific">Rhizobium loti</name>
    <name type="common">Mesorhizobium loti</name>
    <dbReference type="NCBI Taxonomy" id="381"/>
    <lineage>
        <taxon>Bacteria</taxon>
        <taxon>Pseudomonadati</taxon>
        <taxon>Pseudomonadota</taxon>
        <taxon>Alphaproteobacteria</taxon>
        <taxon>Hyphomicrobiales</taxon>
        <taxon>Phyllobacteriaceae</taxon>
        <taxon>Mesorhizobium</taxon>
    </lineage>
</organism>
<gene>
    <name evidence="1" type="ORF">A8145_13830</name>
</gene>
<sequence length="260" mass="29324">MRRPDLTTKHIPIADLLFDTNTQIREKTKVKVVRAYKQAMREYAPDGDVVVGFPPIKVAETQAKGARKVYTIIDGWHRATAAYHLGKRLIEAELVQVSSREDLLWQASQANLLHGEKLTVKEKRGAFRNYLKALQHRHPGPKGGRANGKIKSARQMALDLGGIDHKTILRWLKADAPRTYAQLMKSRGEEDDVGFVDEASDYLWDPDAHHRQEVIALLQQAKNSARMVMGEPALSAIANELSSLQREISKRLPKESTTDF</sequence>